<dbReference type="PANTHER" id="PTHR12272:SF11">
    <property type="entry name" value="PAN2-PAN3 DEADENYLATION COMPLEX SUBUNIT PAN3"/>
    <property type="match status" value="1"/>
</dbReference>
<dbReference type="VEuPathDB" id="FungiDB:SCODWIG_00485"/>
<dbReference type="SUPFAM" id="SSF56112">
    <property type="entry name" value="Protein kinase-like (PK-like)"/>
    <property type="match status" value="1"/>
</dbReference>
<dbReference type="InterPro" id="IPR030844">
    <property type="entry name" value="PAN3"/>
</dbReference>
<feature type="compositionally biased region" description="Low complexity" evidence="8">
    <location>
        <begin position="89"/>
        <end position="98"/>
    </location>
</feature>
<dbReference type="GO" id="GO:0008143">
    <property type="term" value="F:poly(A) binding"/>
    <property type="evidence" value="ECO:0007669"/>
    <property type="project" value="TreeGrafter"/>
</dbReference>
<dbReference type="GO" id="GO:0008270">
    <property type="term" value="F:zinc ion binding"/>
    <property type="evidence" value="ECO:0007669"/>
    <property type="project" value="UniProtKB-KW"/>
</dbReference>
<keyword evidence="7" id="KW-0479">Metal-binding</keyword>
<dbReference type="EMBL" id="UFAJ01000040">
    <property type="protein sequence ID" value="SSD58724.1"/>
    <property type="molecule type" value="Genomic_DNA"/>
</dbReference>
<organism evidence="10 11">
    <name type="scientific">Saccharomycodes ludwigii</name>
    <dbReference type="NCBI Taxonomy" id="36035"/>
    <lineage>
        <taxon>Eukaryota</taxon>
        <taxon>Fungi</taxon>
        <taxon>Dikarya</taxon>
        <taxon>Ascomycota</taxon>
        <taxon>Saccharomycotina</taxon>
        <taxon>Saccharomycetes</taxon>
        <taxon>Saccharomycodales</taxon>
        <taxon>Saccharomycodaceae</taxon>
        <taxon>Saccharomycodes</taxon>
    </lineage>
</organism>
<dbReference type="PANTHER" id="PTHR12272">
    <property type="entry name" value="DEADENYLATION COMPLEX SUBUNIT PAN3"/>
    <property type="match status" value="1"/>
</dbReference>
<evidence type="ECO:0000256" key="5">
    <source>
        <dbReference type="ARBA" id="ARBA00022840"/>
    </source>
</evidence>
<keyword evidence="3" id="KW-0507">mRNA processing</keyword>
<evidence type="ECO:0000256" key="4">
    <source>
        <dbReference type="ARBA" id="ARBA00022741"/>
    </source>
</evidence>
<evidence type="ECO:0000313" key="10">
    <source>
        <dbReference type="EMBL" id="SSD58724.1"/>
    </source>
</evidence>
<dbReference type="InterPro" id="IPR011009">
    <property type="entry name" value="Kinase-like_dom_sf"/>
</dbReference>
<dbReference type="Gene3D" id="1.10.510.10">
    <property type="entry name" value="Transferase(Phosphotransferase) domain 1"/>
    <property type="match status" value="1"/>
</dbReference>
<keyword evidence="6" id="KW-0175">Coiled coil</keyword>
<gene>
    <name evidence="10" type="ORF">SCODWIG_00485</name>
</gene>
<evidence type="ECO:0000256" key="1">
    <source>
        <dbReference type="ARBA" id="ARBA00004496"/>
    </source>
</evidence>
<dbReference type="GO" id="GO:0006397">
    <property type="term" value="P:mRNA processing"/>
    <property type="evidence" value="ECO:0007669"/>
    <property type="project" value="UniProtKB-KW"/>
</dbReference>
<feature type="zinc finger region" description="C3H1-type" evidence="7">
    <location>
        <begin position="3"/>
        <end position="32"/>
    </location>
</feature>
<comment type="subcellular location">
    <subcellularLocation>
        <location evidence="1">Cytoplasm</location>
    </subcellularLocation>
</comment>
<name>A0A376B2L5_9ASCO</name>
<feature type="compositionally biased region" description="Acidic residues" evidence="8">
    <location>
        <begin position="49"/>
        <end position="75"/>
    </location>
</feature>
<evidence type="ECO:0000256" key="8">
    <source>
        <dbReference type="SAM" id="MobiDB-lite"/>
    </source>
</evidence>
<keyword evidence="4" id="KW-0547">Nucleotide-binding</keyword>
<feature type="domain" description="C3H1-type" evidence="9">
    <location>
        <begin position="3"/>
        <end position="32"/>
    </location>
</feature>
<protein>
    <recommendedName>
        <fullName evidence="9">C3H1-type domain-containing protein</fullName>
    </recommendedName>
</protein>
<evidence type="ECO:0000256" key="6">
    <source>
        <dbReference type="ARBA" id="ARBA00023054"/>
    </source>
</evidence>
<keyword evidence="7" id="KW-0863">Zinc-finger</keyword>
<dbReference type="PROSITE" id="PS50103">
    <property type="entry name" value="ZF_C3H1"/>
    <property type="match status" value="1"/>
</dbReference>
<dbReference type="Gene3D" id="1.10.287.3700">
    <property type="match status" value="1"/>
</dbReference>
<feature type="compositionally biased region" description="Basic and acidic residues" evidence="8">
    <location>
        <begin position="37"/>
        <end position="48"/>
    </location>
</feature>
<evidence type="ECO:0000256" key="2">
    <source>
        <dbReference type="ARBA" id="ARBA00022490"/>
    </source>
</evidence>
<keyword evidence="7" id="KW-0862">Zinc</keyword>
<evidence type="ECO:0000313" key="11">
    <source>
        <dbReference type="Proteomes" id="UP000262825"/>
    </source>
</evidence>
<evidence type="ECO:0000256" key="3">
    <source>
        <dbReference type="ARBA" id="ARBA00022664"/>
    </source>
</evidence>
<dbReference type="GO" id="GO:0031251">
    <property type="term" value="C:PAN complex"/>
    <property type="evidence" value="ECO:0007669"/>
    <property type="project" value="InterPro"/>
</dbReference>
<dbReference type="Pfam" id="PF25586">
    <property type="entry name" value="zf-CCCH_PAN3"/>
    <property type="match status" value="1"/>
</dbReference>
<dbReference type="Gene3D" id="6.10.250.3160">
    <property type="match status" value="1"/>
</dbReference>
<sequence length="779" mass="88128">MEWAKDIPCRYISLYGFCKNENNGCCYNHDIKKKDIQAVKVHDESKREEEEEVEEVEEEEGEEEEEEGEANDNDSEQIKDQKSQKHKQQQQQENNNGEDNADQEDKNEEMVPKEKRTPSKFNPNRTLPFTPFSKIIAPKADDMESSLSLNNTKLTTENIAVIPASASSSSSSKFNPYAQTFTPHSAGNNIILNNNNAKNLNDVPSSTFMKKNVSSNNKLVNNIKPSIIAKDKNTNNLPSPTSPVATINTTGIAGNGGVFTRLLSPKTQDINSSATATAILKANNPIIMSKEEGSLPLSTSASSLHLTSNGIGAVTTFQNGFPSVPSTASGLPLTSSYLQHHLYAPDPPPHLQVPIEPHQRTPQMLFIPNNVRIELVEKNKDLLNYTIPNPQEFIPSIVNEYFGLVPLNYVTSPSCKCYKVFSNEDGTVCLLYRIPNAPIEIANPKLIASTFSKWSLGLKKNSNILTLKNLFTTTAFNDTSLCFVYDYYPLSITLKDYYFMHKITKNNKTEEGNDDDLVLKKSSVTKDYVWAYLIQIVNAIKDIHAQDLYVGTFNLSSILMTSVPGKIKLFGCGVTYLMNESITDNVKNGNENIKERIFKHQQEDFIKLGHFLQKFDIKEDDPEFQSIFQYLFSKDITSKNVKDLSKLLGYKMLDVVDFLQTNTEYLESLLSKELENDRLFRLICKLNFILHRPEFANDLTWSDNGSKFPIKLFYHFVFHQTDERGKKIMDLTHVLRCLNKLDAGSEEKVLLVTPDEMNCIVITYKELKHLIDTTFRSLI</sequence>
<proteinExistence type="predicted"/>
<evidence type="ECO:0000259" key="9">
    <source>
        <dbReference type="PROSITE" id="PS50103"/>
    </source>
</evidence>
<dbReference type="Pfam" id="PF18101">
    <property type="entry name" value="Pan3_CK"/>
    <property type="match status" value="1"/>
</dbReference>
<feature type="compositionally biased region" description="Basic and acidic residues" evidence="8">
    <location>
        <begin position="108"/>
        <end position="117"/>
    </location>
</feature>
<dbReference type="InterPro" id="IPR000571">
    <property type="entry name" value="Znf_CCCH"/>
</dbReference>
<feature type="region of interest" description="Disordered" evidence="8">
    <location>
        <begin position="37"/>
        <end position="130"/>
    </location>
</feature>
<keyword evidence="5" id="KW-0067">ATP-binding</keyword>
<dbReference type="GO" id="GO:0000932">
    <property type="term" value="C:P-body"/>
    <property type="evidence" value="ECO:0007669"/>
    <property type="project" value="TreeGrafter"/>
</dbReference>
<reference evidence="11" key="1">
    <citation type="submission" date="2018-06" db="EMBL/GenBank/DDBJ databases">
        <authorList>
            <person name="Guldener U."/>
        </authorList>
    </citation>
    <scope>NUCLEOTIDE SEQUENCE [LARGE SCALE GENOMIC DNA]</scope>
    <source>
        <strain evidence="11">UTAD17</strain>
    </source>
</reference>
<evidence type="ECO:0000256" key="7">
    <source>
        <dbReference type="PROSITE-ProRule" id="PRU00723"/>
    </source>
</evidence>
<dbReference type="Proteomes" id="UP000262825">
    <property type="component" value="Unassembled WGS sequence"/>
</dbReference>
<dbReference type="InterPro" id="IPR041332">
    <property type="entry name" value="Pan3_CK"/>
</dbReference>
<accession>A0A376B2L5</accession>
<keyword evidence="2" id="KW-0963">Cytoplasm</keyword>
<keyword evidence="11" id="KW-1185">Reference proteome</keyword>
<dbReference type="AlphaFoldDB" id="A0A376B2L5"/>
<dbReference type="GO" id="GO:0005524">
    <property type="term" value="F:ATP binding"/>
    <property type="evidence" value="ECO:0007669"/>
    <property type="project" value="UniProtKB-KW"/>
</dbReference>
<dbReference type="GO" id="GO:0000289">
    <property type="term" value="P:nuclear-transcribed mRNA poly(A) tail shortening"/>
    <property type="evidence" value="ECO:0007669"/>
    <property type="project" value="InterPro"/>
</dbReference>